<organism evidence="14 15">
    <name type="scientific">Laodelphax striatellus</name>
    <name type="common">Small brown planthopper</name>
    <name type="synonym">Delphax striatella</name>
    <dbReference type="NCBI Taxonomy" id="195883"/>
    <lineage>
        <taxon>Eukaryota</taxon>
        <taxon>Metazoa</taxon>
        <taxon>Ecdysozoa</taxon>
        <taxon>Arthropoda</taxon>
        <taxon>Hexapoda</taxon>
        <taxon>Insecta</taxon>
        <taxon>Pterygota</taxon>
        <taxon>Neoptera</taxon>
        <taxon>Paraneoptera</taxon>
        <taxon>Hemiptera</taxon>
        <taxon>Auchenorrhyncha</taxon>
        <taxon>Fulgoroidea</taxon>
        <taxon>Delphacidae</taxon>
        <taxon>Criomorphinae</taxon>
        <taxon>Laodelphax</taxon>
    </lineage>
</organism>
<evidence type="ECO:0000256" key="9">
    <source>
        <dbReference type="ARBA" id="ARBA00023163"/>
    </source>
</evidence>
<evidence type="ECO:0000313" key="15">
    <source>
        <dbReference type="Proteomes" id="UP000291343"/>
    </source>
</evidence>
<keyword evidence="4" id="KW-0677">Repeat</keyword>
<dbReference type="Pfam" id="PF00096">
    <property type="entry name" value="zf-C2H2"/>
    <property type="match status" value="2"/>
</dbReference>
<feature type="domain" description="C2H2-type" evidence="13">
    <location>
        <begin position="540"/>
        <end position="567"/>
    </location>
</feature>
<keyword evidence="9" id="KW-0804">Transcription</keyword>
<feature type="domain" description="C2H2-type" evidence="13">
    <location>
        <begin position="597"/>
        <end position="629"/>
    </location>
</feature>
<dbReference type="Proteomes" id="UP000291343">
    <property type="component" value="Unassembled WGS sequence"/>
</dbReference>
<dbReference type="GO" id="GO:0010468">
    <property type="term" value="P:regulation of gene expression"/>
    <property type="evidence" value="ECO:0007669"/>
    <property type="project" value="TreeGrafter"/>
</dbReference>
<gene>
    <name evidence="14" type="ORF">LSTR_LSTR007181</name>
</gene>
<evidence type="ECO:0000256" key="8">
    <source>
        <dbReference type="ARBA" id="ARBA00023125"/>
    </source>
</evidence>
<sequence length="641" mass="73045">MPYSFAKLGRADNDSDVMGTSDLVTKEAKSVTKEDAKSANKGEQPKKKPIVKRNWKVTGNDWSEVHGLPITTRYELGLIPELRPKFYGYADCESPPMSSDSEPEKPEPEKRKRIRPRISAAPVVLSEYSLRARKPVVTTTKRRIRRRSKQTVDSNKKEVVTDPKAVKMTKQQNDTKRQDYSLQHQNKQGKQEISQLKTISNPTIPRTLLKNPSIMKPHIDVPNSGKYQVEFKKVPVYEDDVPNHSNRNLSVESGFSQDTRTQFSACTNPGCYSYCMRCFSKDGEFHTNSFTSTSLGKYNLCDSSTCGSVMCDSNIQICENVCNCTSCINGSKDYTFQGNIGKMSHNNLPQTVTSAPITYRNVSDSHRYTNAIRYDYMYGANNGSISHTVVSNVSETPPKTYFNLSDVTVSYPIQSAINIPTTEHVFKKPTPLINSARINQRSVADIRSEPMSNGRLNNVSSSWKSKSKVPVHSTTTKFYRMSDSKPGRLQQVDTPIIDLCTEKVEMCKLPLRYQEIDLVQKEGDGESNEDEGEREQGKEFACPYCSKRFDRLWVLKGHKRLHTGERPFQCPVCSKAFSDRSNLRAHQRTRNHHTWEWKCSECGKAFSQRRYMERHRADACAKYKLNVRPQLVPINMSFFRK</sequence>
<evidence type="ECO:0000256" key="7">
    <source>
        <dbReference type="ARBA" id="ARBA00023015"/>
    </source>
</evidence>
<dbReference type="SUPFAM" id="SSF57667">
    <property type="entry name" value="beta-beta-alpha zinc fingers"/>
    <property type="match status" value="2"/>
</dbReference>
<keyword evidence="10" id="KW-0539">Nucleus</keyword>
<dbReference type="Pfam" id="PF13912">
    <property type="entry name" value="zf-C2H2_6"/>
    <property type="match status" value="1"/>
</dbReference>
<evidence type="ECO:0000256" key="1">
    <source>
        <dbReference type="ARBA" id="ARBA00004123"/>
    </source>
</evidence>
<dbReference type="PROSITE" id="PS50157">
    <property type="entry name" value="ZINC_FINGER_C2H2_2"/>
    <property type="match status" value="3"/>
</dbReference>
<evidence type="ECO:0000256" key="4">
    <source>
        <dbReference type="ARBA" id="ARBA00022737"/>
    </source>
</evidence>
<evidence type="ECO:0000259" key="13">
    <source>
        <dbReference type="PROSITE" id="PS50157"/>
    </source>
</evidence>
<dbReference type="OrthoDB" id="6910977at2759"/>
<feature type="region of interest" description="Disordered" evidence="12">
    <location>
        <begin position="90"/>
        <end position="116"/>
    </location>
</feature>
<dbReference type="GO" id="GO:0008270">
    <property type="term" value="F:zinc ion binding"/>
    <property type="evidence" value="ECO:0007669"/>
    <property type="project" value="UniProtKB-KW"/>
</dbReference>
<evidence type="ECO:0000256" key="3">
    <source>
        <dbReference type="ARBA" id="ARBA00022723"/>
    </source>
</evidence>
<comment type="caution">
    <text evidence="14">The sequence shown here is derived from an EMBL/GenBank/DDBJ whole genome shotgun (WGS) entry which is preliminary data.</text>
</comment>
<feature type="compositionally biased region" description="Basic and acidic residues" evidence="12">
    <location>
        <begin position="154"/>
        <end position="165"/>
    </location>
</feature>
<keyword evidence="5 11" id="KW-0863">Zinc-finger</keyword>
<dbReference type="GO" id="GO:0003677">
    <property type="term" value="F:DNA binding"/>
    <property type="evidence" value="ECO:0007669"/>
    <property type="project" value="UniProtKB-KW"/>
</dbReference>
<dbReference type="SMR" id="A0A482WW25"/>
<dbReference type="InterPro" id="IPR050331">
    <property type="entry name" value="Zinc_finger"/>
</dbReference>
<dbReference type="PROSITE" id="PS00028">
    <property type="entry name" value="ZINC_FINGER_C2H2_1"/>
    <property type="match status" value="2"/>
</dbReference>
<feature type="region of interest" description="Disordered" evidence="12">
    <location>
        <begin position="1"/>
        <end position="49"/>
    </location>
</feature>
<feature type="domain" description="C2H2-type" evidence="13">
    <location>
        <begin position="568"/>
        <end position="598"/>
    </location>
</feature>
<dbReference type="AlphaFoldDB" id="A0A482WW25"/>
<keyword evidence="3" id="KW-0479">Metal-binding</keyword>
<evidence type="ECO:0000256" key="6">
    <source>
        <dbReference type="ARBA" id="ARBA00022833"/>
    </source>
</evidence>
<evidence type="ECO:0000256" key="5">
    <source>
        <dbReference type="ARBA" id="ARBA00022771"/>
    </source>
</evidence>
<evidence type="ECO:0000256" key="11">
    <source>
        <dbReference type="PROSITE-ProRule" id="PRU00042"/>
    </source>
</evidence>
<dbReference type="STRING" id="195883.A0A482WW25"/>
<dbReference type="SMART" id="SM00355">
    <property type="entry name" value="ZnF_C2H2"/>
    <property type="match status" value="3"/>
</dbReference>
<evidence type="ECO:0000256" key="12">
    <source>
        <dbReference type="SAM" id="MobiDB-lite"/>
    </source>
</evidence>
<comment type="similarity">
    <text evidence="2">Belongs to the krueppel C2H2-type zinc-finger protein family.</text>
</comment>
<dbReference type="Gene3D" id="3.30.160.60">
    <property type="entry name" value="Classic Zinc Finger"/>
    <property type="match status" value="2"/>
</dbReference>
<accession>A0A482WW25</accession>
<dbReference type="PANTHER" id="PTHR16515:SF49">
    <property type="entry name" value="GASTRULA ZINC FINGER PROTEIN XLCGF49.1-LIKE-RELATED"/>
    <property type="match status" value="1"/>
</dbReference>
<dbReference type="InterPro" id="IPR036236">
    <property type="entry name" value="Znf_C2H2_sf"/>
</dbReference>
<reference evidence="14 15" key="1">
    <citation type="journal article" date="2017" name="Gigascience">
        <title>Genome sequence of the small brown planthopper, Laodelphax striatellus.</title>
        <authorList>
            <person name="Zhu J."/>
            <person name="Jiang F."/>
            <person name="Wang X."/>
            <person name="Yang P."/>
            <person name="Bao Y."/>
            <person name="Zhao W."/>
            <person name="Wang W."/>
            <person name="Lu H."/>
            <person name="Wang Q."/>
            <person name="Cui N."/>
            <person name="Li J."/>
            <person name="Chen X."/>
            <person name="Luo L."/>
            <person name="Yu J."/>
            <person name="Kang L."/>
            <person name="Cui F."/>
        </authorList>
    </citation>
    <scope>NUCLEOTIDE SEQUENCE [LARGE SCALE GENOMIC DNA]</scope>
    <source>
        <strain evidence="14">Lst14</strain>
    </source>
</reference>
<evidence type="ECO:0000256" key="2">
    <source>
        <dbReference type="ARBA" id="ARBA00006991"/>
    </source>
</evidence>
<keyword evidence="6" id="KW-0862">Zinc</keyword>
<comment type="subcellular location">
    <subcellularLocation>
        <location evidence="1">Nucleus</location>
    </subcellularLocation>
</comment>
<protein>
    <recommendedName>
        <fullName evidence="13">C2H2-type domain-containing protein</fullName>
    </recommendedName>
</protein>
<dbReference type="EMBL" id="QKKF02023298">
    <property type="protein sequence ID" value="RZF37819.1"/>
    <property type="molecule type" value="Genomic_DNA"/>
</dbReference>
<evidence type="ECO:0000313" key="14">
    <source>
        <dbReference type="EMBL" id="RZF37819.1"/>
    </source>
</evidence>
<evidence type="ECO:0000256" key="10">
    <source>
        <dbReference type="ARBA" id="ARBA00023242"/>
    </source>
</evidence>
<dbReference type="InParanoid" id="A0A482WW25"/>
<dbReference type="PANTHER" id="PTHR16515">
    <property type="entry name" value="PR DOMAIN ZINC FINGER PROTEIN"/>
    <property type="match status" value="1"/>
</dbReference>
<keyword evidence="15" id="KW-1185">Reference proteome</keyword>
<dbReference type="GO" id="GO:0005634">
    <property type="term" value="C:nucleus"/>
    <property type="evidence" value="ECO:0007669"/>
    <property type="project" value="UniProtKB-SubCell"/>
</dbReference>
<keyword evidence="7" id="KW-0805">Transcription regulation</keyword>
<name>A0A482WW25_LAOST</name>
<feature type="compositionally biased region" description="Basic residues" evidence="12">
    <location>
        <begin position="140"/>
        <end position="149"/>
    </location>
</feature>
<dbReference type="FunFam" id="3.30.160.60:FF:000185">
    <property type="entry name" value="zinc finger protein 319"/>
    <property type="match status" value="1"/>
</dbReference>
<dbReference type="InterPro" id="IPR013087">
    <property type="entry name" value="Znf_C2H2_type"/>
</dbReference>
<feature type="compositionally biased region" description="Basic and acidic residues" evidence="12">
    <location>
        <begin position="24"/>
        <end position="46"/>
    </location>
</feature>
<keyword evidence="8" id="KW-0238">DNA-binding</keyword>
<proteinExistence type="inferred from homology"/>
<feature type="region of interest" description="Disordered" evidence="12">
    <location>
        <begin position="138"/>
        <end position="193"/>
    </location>
</feature>
<feature type="compositionally biased region" description="Polar residues" evidence="12">
    <location>
        <begin position="180"/>
        <end position="193"/>
    </location>
</feature>